<keyword evidence="12" id="KW-0325">Glycoprotein</keyword>
<evidence type="ECO:0000256" key="7">
    <source>
        <dbReference type="ARBA" id="ARBA00022692"/>
    </source>
</evidence>
<keyword evidence="6" id="KW-1003">Cell membrane</keyword>
<comment type="function">
    <text evidence="21">Receptor for CM101, a polysaccharide produced by group B Streptococcus with antipathoangiogenic properties.</text>
</comment>
<accession>A0A6A4X6L5</accession>
<dbReference type="GO" id="GO:0016323">
    <property type="term" value="C:basolateral plasma membrane"/>
    <property type="evidence" value="ECO:0007669"/>
    <property type="project" value="UniProtKB-SubCell"/>
</dbReference>
<evidence type="ECO:0000256" key="13">
    <source>
        <dbReference type="ARBA" id="ARBA00023228"/>
    </source>
</evidence>
<evidence type="ECO:0000256" key="8">
    <source>
        <dbReference type="ARBA" id="ARBA00022847"/>
    </source>
</evidence>
<evidence type="ECO:0000256" key="4">
    <source>
        <dbReference type="ARBA" id="ARBA00004656"/>
    </source>
</evidence>
<gene>
    <name evidence="28" type="primary">Picot_4</name>
    <name evidence="28" type="ORF">FJT64_018403</name>
</gene>
<dbReference type="GO" id="GO:0005765">
    <property type="term" value="C:lysosomal membrane"/>
    <property type="evidence" value="ECO:0007669"/>
    <property type="project" value="UniProtKB-SubCell"/>
</dbReference>
<keyword evidence="8" id="KW-0769">Symport</keyword>
<comment type="catalytic activity">
    <reaction evidence="17">
        <text>N-acetylneuraminate(in) + H(+)(in) = N-acetylneuraminate(out) + H(+)(out)</text>
        <dbReference type="Rhea" id="RHEA:28987"/>
        <dbReference type="ChEBI" id="CHEBI:15378"/>
        <dbReference type="ChEBI" id="CHEBI:35418"/>
    </reaction>
    <physiologicalReaction direction="right-to-left" evidence="17">
        <dbReference type="Rhea" id="RHEA:28989"/>
    </physiologicalReaction>
</comment>
<dbReference type="PANTHER" id="PTHR11662:SF457">
    <property type="entry name" value="MAJOR FACILITATOR SUPERFAMILY TRANSPORTER 3"/>
    <property type="match status" value="1"/>
</dbReference>
<keyword evidence="29" id="KW-1185">Reference proteome</keyword>
<comment type="catalytic activity">
    <reaction evidence="20">
        <text>D-glucuronate(out) + H(+)(out) = D-glucuronate(in) + H(+)(in)</text>
        <dbReference type="Rhea" id="RHEA:72591"/>
        <dbReference type="ChEBI" id="CHEBI:15378"/>
        <dbReference type="ChEBI" id="CHEBI:58720"/>
    </reaction>
    <physiologicalReaction direction="left-to-right" evidence="20">
        <dbReference type="Rhea" id="RHEA:72592"/>
    </physiologicalReaction>
</comment>
<dbReference type="Proteomes" id="UP000440578">
    <property type="component" value="Unassembled WGS sequence"/>
</dbReference>
<evidence type="ECO:0000256" key="21">
    <source>
        <dbReference type="ARBA" id="ARBA00056891"/>
    </source>
</evidence>
<reference evidence="28 29" key="1">
    <citation type="submission" date="2019-07" db="EMBL/GenBank/DDBJ databases">
        <title>Draft genome assembly of a fouling barnacle, Amphibalanus amphitrite (Darwin, 1854): The first reference genome for Thecostraca.</title>
        <authorList>
            <person name="Kim W."/>
        </authorList>
    </citation>
    <scope>NUCLEOTIDE SEQUENCE [LARGE SCALE GENOMIC DNA]</scope>
    <source>
        <strain evidence="28">SNU_AA5</strain>
        <tissue evidence="28">Soma without cirri and trophi</tissue>
    </source>
</reference>
<evidence type="ECO:0000256" key="25">
    <source>
        <dbReference type="ARBA" id="ARBA00081925"/>
    </source>
</evidence>
<feature type="transmembrane region" description="Helical" evidence="26">
    <location>
        <begin position="425"/>
        <end position="445"/>
    </location>
</feature>
<evidence type="ECO:0000256" key="23">
    <source>
        <dbReference type="ARBA" id="ARBA00080244"/>
    </source>
</evidence>
<comment type="caution">
    <text evidence="28">The sequence shown here is derived from an EMBL/GenBank/DDBJ whole genome shotgun (WGS) entry which is preliminary data.</text>
</comment>
<feature type="domain" description="Major facilitator superfamily (MFS) profile" evidence="27">
    <location>
        <begin position="35"/>
        <end position="481"/>
    </location>
</feature>
<dbReference type="FunFam" id="1.20.1250.20:FF:000003">
    <property type="entry name" value="Solute carrier family 17 member 3"/>
    <property type="match status" value="1"/>
</dbReference>
<dbReference type="PROSITE" id="PS50850">
    <property type="entry name" value="MFS"/>
    <property type="match status" value="1"/>
</dbReference>
<evidence type="ECO:0000256" key="20">
    <source>
        <dbReference type="ARBA" id="ARBA00051612"/>
    </source>
</evidence>
<dbReference type="EMBL" id="VIIS01000297">
    <property type="protein sequence ID" value="KAF0310608.1"/>
    <property type="molecule type" value="Genomic_DNA"/>
</dbReference>
<dbReference type="Pfam" id="PF07690">
    <property type="entry name" value="MFS_1"/>
    <property type="match status" value="1"/>
</dbReference>
<feature type="transmembrane region" description="Helical" evidence="26">
    <location>
        <begin position="326"/>
        <end position="344"/>
    </location>
</feature>
<feature type="transmembrane region" description="Helical" evidence="26">
    <location>
        <begin position="126"/>
        <end position="144"/>
    </location>
</feature>
<evidence type="ECO:0000256" key="17">
    <source>
        <dbReference type="ARBA" id="ARBA00050625"/>
    </source>
</evidence>
<keyword evidence="9 26" id="KW-1133">Transmembrane helix</keyword>
<feature type="transmembrane region" description="Helical" evidence="26">
    <location>
        <begin position="220"/>
        <end position="241"/>
    </location>
</feature>
<dbReference type="InterPro" id="IPR011701">
    <property type="entry name" value="MFS"/>
</dbReference>
<feature type="transmembrane region" description="Helical" evidence="26">
    <location>
        <begin position="364"/>
        <end position="384"/>
    </location>
</feature>
<feature type="transmembrane region" description="Helical" evidence="26">
    <location>
        <begin position="195"/>
        <end position="214"/>
    </location>
</feature>
<protein>
    <recommendedName>
        <fullName evidence="22">Sialin</fullName>
    </recommendedName>
    <alternativeName>
        <fullName evidence="25">H(+)/nitrate cotransporter</fullName>
    </alternativeName>
    <alternativeName>
        <fullName evidence="23">H(+)/sialic acid cotransporter</fullName>
    </alternativeName>
    <alternativeName>
        <fullName evidence="24">Vesicular excitatory amino acid transporter</fullName>
    </alternativeName>
</protein>
<keyword evidence="11 26" id="KW-0472">Membrane</keyword>
<evidence type="ECO:0000256" key="24">
    <source>
        <dbReference type="ARBA" id="ARBA00081195"/>
    </source>
</evidence>
<dbReference type="GO" id="GO:0015293">
    <property type="term" value="F:symporter activity"/>
    <property type="evidence" value="ECO:0007669"/>
    <property type="project" value="UniProtKB-KW"/>
</dbReference>
<dbReference type="GO" id="GO:0006820">
    <property type="term" value="P:monoatomic anion transport"/>
    <property type="evidence" value="ECO:0007669"/>
    <property type="project" value="TreeGrafter"/>
</dbReference>
<comment type="catalytic activity">
    <reaction evidence="15">
        <text>2 nitrate(out) + H(+)(out) = 2 nitrate(in) + H(+)(in)</text>
        <dbReference type="Rhea" id="RHEA:71539"/>
        <dbReference type="ChEBI" id="CHEBI:15378"/>
        <dbReference type="ChEBI" id="CHEBI:17632"/>
    </reaction>
    <physiologicalReaction direction="left-to-right" evidence="15">
        <dbReference type="Rhea" id="RHEA:71540"/>
    </physiologicalReaction>
</comment>
<feature type="transmembrane region" description="Helical" evidence="26">
    <location>
        <begin position="390"/>
        <end position="413"/>
    </location>
</feature>
<evidence type="ECO:0000256" key="19">
    <source>
        <dbReference type="ARBA" id="ARBA00051447"/>
    </source>
</evidence>
<proteinExistence type="predicted"/>
<dbReference type="GO" id="GO:0046942">
    <property type="term" value="P:carboxylic acid transport"/>
    <property type="evidence" value="ECO:0007669"/>
    <property type="project" value="UniProtKB-ARBA"/>
</dbReference>
<evidence type="ECO:0000256" key="1">
    <source>
        <dbReference type="ARBA" id="ARBA00004432"/>
    </source>
</evidence>
<comment type="catalytic activity">
    <reaction evidence="19">
        <text>L-glutamate(out) = L-glutamate(in)</text>
        <dbReference type="Rhea" id="RHEA:66336"/>
        <dbReference type="ChEBI" id="CHEBI:29985"/>
    </reaction>
    <physiologicalReaction direction="left-to-right" evidence="19">
        <dbReference type="Rhea" id="RHEA:66337"/>
    </physiologicalReaction>
</comment>
<keyword evidence="10" id="KW-0770">Synapse</keyword>
<evidence type="ECO:0000256" key="18">
    <source>
        <dbReference type="ARBA" id="ARBA00051403"/>
    </source>
</evidence>
<evidence type="ECO:0000256" key="12">
    <source>
        <dbReference type="ARBA" id="ARBA00023180"/>
    </source>
</evidence>
<dbReference type="SUPFAM" id="SSF103473">
    <property type="entry name" value="MFS general substrate transporter"/>
    <property type="match status" value="1"/>
</dbReference>
<keyword evidence="13" id="KW-0458">Lysosome</keyword>
<dbReference type="InterPro" id="IPR020846">
    <property type="entry name" value="MFS_dom"/>
</dbReference>
<evidence type="ECO:0000256" key="3">
    <source>
        <dbReference type="ARBA" id="ARBA00004638"/>
    </source>
</evidence>
<dbReference type="AlphaFoldDB" id="A0A6A4X6L5"/>
<dbReference type="InterPro" id="IPR036259">
    <property type="entry name" value="MFS_trans_sf"/>
</dbReference>
<evidence type="ECO:0000256" key="2">
    <source>
        <dbReference type="ARBA" id="ARBA00004554"/>
    </source>
</evidence>
<feature type="transmembrane region" description="Helical" evidence="26">
    <location>
        <begin position="457"/>
        <end position="476"/>
    </location>
</feature>
<evidence type="ECO:0000256" key="6">
    <source>
        <dbReference type="ARBA" id="ARBA00022475"/>
    </source>
</evidence>
<evidence type="ECO:0000256" key="26">
    <source>
        <dbReference type="SAM" id="Phobius"/>
    </source>
</evidence>
<comment type="subcellular location">
    <subcellularLocation>
        <location evidence="2">Basolateral cell membrane</location>
        <topology evidence="2">Multi-pass membrane protein</topology>
    </subcellularLocation>
    <subcellularLocation>
        <location evidence="3">Cytoplasmic vesicle</location>
        <location evidence="3">Secretory vesicle membrane</location>
        <topology evidence="3">Multi-pass membrane protein</topology>
    </subcellularLocation>
    <subcellularLocation>
        <location evidence="1">Cytoplasmic vesicle</location>
        <location evidence="1">Secretory vesicle</location>
        <location evidence="1">Synaptic vesicle membrane</location>
    </subcellularLocation>
    <subcellularLocation>
        <location evidence="4">Lysosome membrane</location>
    </subcellularLocation>
</comment>
<feature type="transmembrane region" description="Helical" evidence="26">
    <location>
        <begin position="150"/>
        <end position="174"/>
    </location>
</feature>
<organism evidence="28 29">
    <name type="scientific">Amphibalanus amphitrite</name>
    <name type="common">Striped barnacle</name>
    <name type="synonym">Balanus amphitrite</name>
    <dbReference type="NCBI Taxonomy" id="1232801"/>
    <lineage>
        <taxon>Eukaryota</taxon>
        <taxon>Metazoa</taxon>
        <taxon>Ecdysozoa</taxon>
        <taxon>Arthropoda</taxon>
        <taxon>Crustacea</taxon>
        <taxon>Multicrustacea</taxon>
        <taxon>Cirripedia</taxon>
        <taxon>Thoracica</taxon>
        <taxon>Thoracicalcarea</taxon>
        <taxon>Balanomorpha</taxon>
        <taxon>Balanoidea</taxon>
        <taxon>Balanidae</taxon>
        <taxon>Amphibalaninae</taxon>
        <taxon>Amphibalanus</taxon>
    </lineage>
</organism>
<dbReference type="InterPro" id="IPR050382">
    <property type="entry name" value="MFS_Na/Anion_cotransporter"/>
</dbReference>
<evidence type="ECO:0000313" key="29">
    <source>
        <dbReference type="Proteomes" id="UP000440578"/>
    </source>
</evidence>
<dbReference type="OrthoDB" id="2985014at2759"/>
<comment type="catalytic activity">
    <reaction evidence="16">
        <text>L-aspartate(out) = L-aspartate(in)</text>
        <dbReference type="Rhea" id="RHEA:66332"/>
        <dbReference type="ChEBI" id="CHEBI:29991"/>
    </reaction>
    <physiologicalReaction direction="left-to-right" evidence="16">
        <dbReference type="Rhea" id="RHEA:66333"/>
    </physiologicalReaction>
</comment>
<evidence type="ECO:0000256" key="22">
    <source>
        <dbReference type="ARBA" id="ARBA00069713"/>
    </source>
</evidence>
<evidence type="ECO:0000259" key="27">
    <source>
        <dbReference type="PROSITE" id="PS50850"/>
    </source>
</evidence>
<dbReference type="FunFam" id="1.20.1250.20:FF:000067">
    <property type="entry name" value="sialin isoform X2"/>
    <property type="match status" value="1"/>
</dbReference>
<evidence type="ECO:0000256" key="9">
    <source>
        <dbReference type="ARBA" id="ARBA00022989"/>
    </source>
</evidence>
<sequence length="507" mass="56023">MEESKSTDELAEMDVDVNVEADKYQLLPCLPWRYAIAIVGLFGFASGYAMRVNMSVAIVKMVSNQSSAPPSGHTCPRTNNDTTEYNPDGFDWDESVQGIVLSSFFWGYAITQFPAGRIAEVYGPRLVFFCGIFLSAIGSLLTPVCANTSFGLLIACRFIMGLGQAVLYPCYQVVVSNWAPPMEKSRMTILGTTGNTWGTIIGMPISGLLAGSSLGWESVFYFFGVSSIIWCIVWALLVYNYPDEHPRITQRERILIETKKHEYHTAMGGHPHHERPPVPWKAMFTSVPFLSSVFAAFCYSWGWYMLLTELPTYMNNILHFNIDQNALLSALPYLFMWIVSNIAAFSQDKLMKSEKLSKTAIRKVFSSTGLVFSGVFMVVASFAGCDHVTVVALLCVAVALVGLIASSLLTNYLDLAPNFAGSMMGVSNTVMTLAGILAPLVTGAIVTGNEDEEHWRIVFGMTAGIQAMGALVFIIFGSAEEQWWNRHPTREAWEAANKKETNTVEKF</sequence>
<dbReference type="Gene3D" id="1.20.1250.20">
    <property type="entry name" value="MFS general substrate transporter like domains"/>
    <property type="match status" value="2"/>
</dbReference>
<evidence type="ECO:0000256" key="10">
    <source>
        <dbReference type="ARBA" id="ARBA00023018"/>
    </source>
</evidence>
<evidence type="ECO:0000256" key="14">
    <source>
        <dbReference type="ARBA" id="ARBA00023329"/>
    </source>
</evidence>
<dbReference type="PANTHER" id="PTHR11662">
    <property type="entry name" value="SOLUTE CARRIER FAMILY 17"/>
    <property type="match status" value="1"/>
</dbReference>
<feature type="transmembrane region" description="Helical" evidence="26">
    <location>
        <begin position="282"/>
        <end position="306"/>
    </location>
</feature>
<dbReference type="GO" id="GO:0030672">
    <property type="term" value="C:synaptic vesicle membrane"/>
    <property type="evidence" value="ECO:0007669"/>
    <property type="project" value="UniProtKB-SubCell"/>
</dbReference>
<keyword evidence="5" id="KW-0813">Transport</keyword>
<feature type="transmembrane region" description="Helical" evidence="26">
    <location>
        <begin position="32"/>
        <end position="50"/>
    </location>
</feature>
<dbReference type="CDD" id="cd17318">
    <property type="entry name" value="MFS_SLC17"/>
    <property type="match status" value="1"/>
</dbReference>
<evidence type="ECO:0000313" key="28">
    <source>
        <dbReference type="EMBL" id="KAF0310608.1"/>
    </source>
</evidence>
<evidence type="ECO:0000256" key="15">
    <source>
        <dbReference type="ARBA" id="ARBA00050101"/>
    </source>
</evidence>
<name>A0A6A4X6L5_AMPAM</name>
<evidence type="ECO:0000256" key="16">
    <source>
        <dbReference type="ARBA" id="ARBA00050554"/>
    </source>
</evidence>
<keyword evidence="14" id="KW-0968">Cytoplasmic vesicle</keyword>
<evidence type="ECO:0000256" key="11">
    <source>
        <dbReference type="ARBA" id="ARBA00023136"/>
    </source>
</evidence>
<keyword evidence="7 26" id="KW-0812">Transmembrane</keyword>
<comment type="catalytic activity">
    <reaction evidence="18">
        <text>N-acetyl-L-aspartyl-L-glutamate(out) = N-acetyl-L-aspartyl-L-glutamate(in)</text>
        <dbReference type="Rhea" id="RHEA:72599"/>
        <dbReference type="ChEBI" id="CHEBI:76931"/>
    </reaction>
    <physiologicalReaction direction="left-to-right" evidence="18">
        <dbReference type="Rhea" id="RHEA:72600"/>
    </physiologicalReaction>
</comment>
<evidence type="ECO:0000256" key="5">
    <source>
        <dbReference type="ARBA" id="ARBA00022448"/>
    </source>
</evidence>